<evidence type="ECO:0000313" key="3">
    <source>
        <dbReference type="EMBL" id="CAJ0581858.1"/>
    </source>
</evidence>
<protein>
    <recommendedName>
        <fullName evidence="2">Chondroitin proteoglycan 4 domain-containing protein</fullName>
    </recommendedName>
</protein>
<organism evidence="3 4">
    <name type="scientific">Mesorhabditis spiculigera</name>
    <dbReference type="NCBI Taxonomy" id="96644"/>
    <lineage>
        <taxon>Eukaryota</taxon>
        <taxon>Metazoa</taxon>
        <taxon>Ecdysozoa</taxon>
        <taxon>Nematoda</taxon>
        <taxon>Chromadorea</taxon>
        <taxon>Rhabditida</taxon>
        <taxon>Rhabditina</taxon>
        <taxon>Rhabditomorpha</taxon>
        <taxon>Rhabditoidea</taxon>
        <taxon>Rhabditidae</taxon>
        <taxon>Mesorhabditinae</taxon>
        <taxon>Mesorhabditis</taxon>
    </lineage>
</organism>
<evidence type="ECO:0000256" key="1">
    <source>
        <dbReference type="SAM" id="SignalP"/>
    </source>
</evidence>
<dbReference type="PANTHER" id="PTHR37442">
    <property type="entry name" value="F18A1.7 PROTEIN-RELATED"/>
    <property type="match status" value="1"/>
</dbReference>
<dbReference type="AlphaFoldDB" id="A0AA36D8S7"/>
<feature type="non-terminal residue" evidence="3">
    <location>
        <position position="250"/>
    </location>
</feature>
<dbReference type="InterPro" id="IPR029153">
    <property type="entry name" value="CPG4"/>
</dbReference>
<gene>
    <name evidence="3" type="ORF">MSPICULIGERA_LOCUS20011</name>
</gene>
<feature type="domain" description="Chondroitin proteoglycan 4" evidence="2">
    <location>
        <begin position="46"/>
        <end position="137"/>
    </location>
</feature>
<keyword evidence="4" id="KW-1185">Reference proteome</keyword>
<sequence length="250" mass="27111">MSHARQLVLLLIAIHVSAGLIPPMFRTIVSEDEASTLIAALGAKPCIRECLKPVLDGANELDEMLPSQALKTMCSAQKETVSCLIKQPLCSGKVVVDVALSGLQQACGSKKPIFKLMEKCLDEKAAPVYASCNDLCMVQSAIGNLTESATVQKLAKLGGNPTAVAREAGPLCESILCALPCLYSGLNDVCPFSGLYTVDVMLIPLDKAIRVAESMGMRDMIKRQLPKECRPFMLRQTLQDLRHGKQIKYY</sequence>
<comment type="caution">
    <text evidence="3">The sequence shown here is derived from an EMBL/GenBank/DDBJ whole genome shotgun (WGS) entry which is preliminary data.</text>
</comment>
<evidence type="ECO:0000259" key="2">
    <source>
        <dbReference type="Pfam" id="PF15481"/>
    </source>
</evidence>
<feature type="signal peptide" evidence="1">
    <location>
        <begin position="1"/>
        <end position="19"/>
    </location>
</feature>
<evidence type="ECO:0000313" key="4">
    <source>
        <dbReference type="Proteomes" id="UP001177023"/>
    </source>
</evidence>
<dbReference type="InterPro" id="IPR053123">
    <property type="entry name" value="CPG4-like"/>
</dbReference>
<reference evidence="3" key="1">
    <citation type="submission" date="2023-06" db="EMBL/GenBank/DDBJ databases">
        <authorList>
            <person name="Delattre M."/>
        </authorList>
    </citation>
    <scope>NUCLEOTIDE SEQUENCE</scope>
    <source>
        <strain evidence="3">AF72</strain>
    </source>
</reference>
<keyword evidence="1" id="KW-0732">Signal</keyword>
<dbReference type="PANTHER" id="PTHR37442:SF2">
    <property type="entry name" value="CHONDROITIN PROTEOGLYCAN 4"/>
    <property type="match status" value="1"/>
</dbReference>
<feature type="chain" id="PRO_5041277855" description="Chondroitin proteoglycan 4 domain-containing protein" evidence="1">
    <location>
        <begin position="20"/>
        <end position="250"/>
    </location>
</feature>
<accession>A0AA36D8S7</accession>
<dbReference type="Pfam" id="PF15481">
    <property type="entry name" value="CPG4"/>
    <property type="match status" value="1"/>
</dbReference>
<proteinExistence type="predicted"/>
<name>A0AA36D8S7_9BILA</name>
<dbReference type="EMBL" id="CATQJA010002664">
    <property type="protein sequence ID" value="CAJ0581858.1"/>
    <property type="molecule type" value="Genomic_DNA"/>
</dbReference>
<dbReference type="Proteomes" id="UP001177023">
    <property type="component" value="Unassembled WGS sequence"/>
</dbReference>